<dbReference type="EMBL" id="JASCZI010060423">
    <property type="protein sequence ID" value="MED6130819.1"/>
    <property type="molecule type" value="Genomic_DNA"/>
</dbReference>
<reference evidence="1 2" key="1">
    <citation type="journal article" date="2023" name="Plants (Basel)">
        <title>Bridging the Gap: Combining Genomics and Transcriptomics Approaches to Understand Stylosanthes scabra, an Orphan Legume from the Brazilian Caatinga.</title>
        <authorList>
            <person name="Ferreira-Neto J.R.C."/>
            <person name="da Silva M.D."/>
            <person name="Binneck E."/>
            <person name="de Melo N.F."/>
            <person name="da Silva R.H."/>
            <person name="de Melo A.L.T.M."/>
            <person name="Pandolfi V."/>
            <person name="Bustamante F.O."/>
            <person name="Brasileiro-Vidal A.C."/>
            <person name="Benko-Iseppon A.M."/>
        </authorList>
    </citation>
    <scope>NUCLEOTIDE SEQUENCE [LARGE SCALE GENOMIC DNA]</scope>
    <source>
        <tissue evidence="1">Leaves</tissue>
    </source>
</reference>
<proteinExistence type="predicted"/>
<keyword evidence="2" id="KW-1185">Reference proteome</keyword>
<name>A0ABU6S3V2_9FABA</name>
<evidence type="ECO:0000313" key="1">
    <source>
        <dbReference type="EMBL" id="MED6130819.1"/>
    </source>
</evidence>
<dbReference type="Proteomes" id="UP001341840">
    <property type="component" value="Unassembled WGS sequence"/>
</dbReference>
<comment type="caution">
    <text evidence="1">The sequence shown here is derived from an EMBL/GenBank/DDBJ whole genome shotgun (WGS) entry which is preliminary data.</text>
</comment>
<gene>
    <name evidence="1" type="ORF">PIB30_004240</name>
</gene>
<protein>
    <submittedName>
        <fullName evidence="1">Uncharacterized protein</fullName>
    </submittedName>
</protein>
<accession>A0ABU6S3V2</accession>
<evidence type="ECO:0000313" key="2">
    <source>
        <dbReference type="Proteomes" id="UP001341840"/>
    </source>
</evidence>
<sequence>MNAEPNKPNPIQVWAVALNPIAESSMEQAGGEPAKHSDAQVRQGVGCSVSVWAERVNFLSLSHLARWSPKNGPMVGLFFGPRNWIRTLPIRGVVAVNGCIPRNPSTLETTTIRVVTERVSELAVQHSPYSI</sequence>
<organism evidence="1 2">
    <name type="scientific">Stylosanthes scabra</name>
    <dbReference type="NCBI Taxonomy" id="79078"/>
    <lineage>
        <taxon>Eukaryota</taxon>
        <taxon>Viridiplantae</taxon>
        <taxon>Streptophyta</taxon>
        <taxon>Embryophyta</taxon>
        <taxon>Tracheophyta</taxon>
        <taxon>Spermatophyta</taxon>
        <taxon>Magnoliopsida</taxon>
        <taxon>eudicotyledons</taxon>
        <taxon>Gunneridae</taxon>
        <taxon>Pentapetalae</taxon>
        <taxon>rosids</taxon>
        <taxon>fabids</taxon>
        <taxon>Fabales</taxon>
        <taxon>Fabaceae</taxon>
        <taxon>Papilionoideae</taxon>
        <taxon>50 kb inversion clade</taxon>
        <taxon>dalbergioids sensu lato</taxon>
        <taxon>Dalbergieae</taxon>
        <taxon>Pterocarpus clade</taxon>
        <taxon>Stylosanthes</taxon>
    </lineage>
</organism>